<name>A0A085WA58_9BACT</name>
<feature type="compositionally biased region" description="Polar residues" evidence="1">
    <location>
        <begin position="152"/>
        <end position="166"/>
    </location>
</feature>
<evidence type="ECO:0000256" key="1">
    <source>
        <dbReference type="SAM" id="MobiDB-lite"/>
    </source>
</evidence>
<evidence type="ECO:0000313" key="2">
    <source>
        <dbReference type="EMBL" id="KFE64571.1"/>
    </source>
</evidence>
<gene>
    <name evidence="2" type="ORF">DB31_1589</name>
</gene>
<dbReference type="Proteomes" id="UP000028725">
    <property type="component" value="Unassembled WGS sequence"/>
</dbReference>
<dbReference type="OrthoDB" id="5501399at2"/>
<dbReference type="PATRIC" id="fig|394096.3.peg.5926"/>
<proteinExistence type="predicted"/>
<organism evidence="2 3">
    <name type="scientific">Hyalangium minutum</name>
    <dbReference type="NCBI Taxonomy" id="394096"/>
    <lineage>
        <taxon>Bacteria</taxon>
        <taxon>Pseudomonadati</taxon>
        <taxon>Myxococcota</taxon>
        <taxon>Myxococcia</taxon>
        <taxon>Myxococcales</taxon>
        <taxon>Cystobacterineae</taxon>
        <taxon>Archangiaceae</taxon>
        <taxon>Hyalangium</taxon>
    </lineage>
</organism>
<protein>
    <recommendedName>
        <fullName evidence="4">Lipoprotein</fullName>
    </recommendedName>
</protein>
<evidence type="ECO:0008006" key="4">
    <source>
        <dbReference type="Google" id="ProtNLM"/>
    </source>
</evidence>
<reference evidence="2 3" key="1">
    <citation type="submission" date="2014-04" db="EMBL/GenBank/DDBJ databases">
        <title>Genome assembly of Hyalangium minutum DSM 14724.</title>
        <authorList>
            <person name="Sharma G."/>
            <person name="Subramanian S."/>
        </authorList>
    </citation>
    <scope>NUCLEOTIDE SEQUENCE [LARGE SCALE GENOMIC DNA]</scope>
    <source>
        <strain evidence="2 3">DSM 14724</strain>
    </source>
</reference>
<sequence length="365" mass="38055">MSLRKTLGAAVLAAVATIGCSGLDDLIPDAGPDNGCTGACNPSDGGSTLPDGGTRICPAPDSQGRGPVGIVRNTYTQGQPVTLEHVVVTAVDDLHRGAQGDSIAQFWVVDPCFRREGIWIDKNDADTPTTYVPQLGDELTIQGLFRHINRTASDISPSSTNTQVKTRSAYRPTVKNNDQLPGVSGTLSITKTGTVPVPQDLTVPTTFGNAHGGAAKPNANYGGARVHIPGPITITNPDPLALTQRPDLPENGTSLGFEVTGGVLVSNDKTFGVTFDGGTPRCDWRALVKDGGSVNFPNGIRGVWDTYSYVPCADGGFTSADGGTFSSCTFSYRDAGYVPGTSNDYTYILYPQDCATDLPGVAGSP</sequence>
<feature type="region of interest" description="Disordered" evidence="1">
    <location>
        <begin position="152"/>
        <end position="184"/>
    </location>
</feature>
<dbReference type="AlphaFoldDB" id="A0A085WA58"/>
<comment type="caution">
    <text evidence="2">The sequence shown here is derived from an EMBL/GenBank/DDBJ whole genome shotgun (WGS) entry which is preliminary data.</text>
</comment>
<dbReference type="EMBL" id="JMCB01000013">
    <property type="protein sequence ID" value="KFE64571.1"/>
    <property type="molecule type" value="Genomic_DNA"/>
</dbReference>
<dbReference type="RefSeq" id="WP_044193446.1">
    <property type="nucleotide sequence ID" value="NZ_JMCB01000013.1"/>
</dbReference>
<keyword evidence="3" id="KW-1185">Reference proteome</keyword>
<feature type="compositionally biased region" description="Polar residues" evidence="1">
    <location>
        <begin position="174"/>
        <end position="184"/>
    </location>
</feature>
<dbReference type="PROSITE" id="PS51257">
    <property type="entry name" value="PROKAR_LIPOPROTEIN"/>
    <property type="match status" value="1"/>
</dbReference>
<dbReference type="STRING" id="394096.DB31_1589"/>
<evidence type="ECO:0000313" key="3">
    <source>
        <dbReference type="Proteomes" id="UP000028725"/>
    </source>
</evidence>
<accession>A0A085WA58</accession>